<proteinExistence type="predicted"/>
<protein>
    <submittedName>
        <fullName evidence="2">Uncharacterized protein</fullName>
    </submittedName>
</protein>
<dbReference type="AlphaFoldDB" id="A0A5B0VF30"/>
<comment type="caution">
    <text evidence="2">The sequence shown here is derived from an EMBL/GenBank/DDBJ whole genome shotgun (WGS) entry which is preliminary data.</text>
</comment>
<sequence>MKTFITAAMVILLIFSTNTYAYDQIFKVSEGLKIRSTYYGDQPIISIRVYGDTVSAFSKDKFGKDYNDTLFKLTAKTEALKEFFFDILEKGRFVILPNSSGALEDLRIIYKGKKYSFYEAAIYLNENDSCGLDMQCPTSDAAARQGRNTTAAGTKGPLERADATKVDYMTRIKF</sequence>
<accession>A0A5B0VF30</accession>
<dbReference type="RefSeq" id="WP_149600765.1">
    <property type="nucleotide sequence ID" value="NZ_VTUU01000006.1"/>
</dbReference>
<feature type="signal peptide" evidence="1">
    <location>
        <begin position="1"/>
        <end position="21"/>
    </location>
</feature>
<evidence type="ECO:0000313" key="3">
    <source>
        <dbReference type="Proteomes" id="UP000323161"/>
    </source>
</evidence>
<evidence type="ECO:0000313" key="2">
    <source>
        <dbReference type="EMBL" id="KAA1172805.1"/>
    </source>
</evidence>
<name>A0A5B0VF30_9GAMM</name>
<organism evidence="2 3">
    <name type="scientific">Marinobacter salinexigens</name>
    <dbReference type="NCBI Taxonomy" id="2919747"/>
    <lineage>
        <taxon>Bacteria</taxon>
        <taxon>Pseudomonadati</taxon>
        <taxon>Pseudomonadota</taxon>
        <taxon>Gammaproteobacteria</taxon>
        <taxon>Pseudomonadales</taxon>
        <taxon>Marinobacteraceae</taxon>
        <taxon>Marinobacter</taxon>
    </lineage>
</organism>
<keyword evidence="3" id="KW-1185">Reference proteome</keyword>
<reference evidence="2 3" key="1">
    <citation type="submission" date="2019-08" db="EMBL/GenBank/DDBJ databases">
        <title>Marinobacter ZYF650 sp. nov., a marine bacterium isolated from seawater of the Mariana trench.</title>
        <authorList>
            <person name="Ahmad W."/>
        </authorList>
    </citation>
    <scope>NUCLEOTIDE SEQUENCE [LARGE SCALE GENOMIC DNA]</scope>
    <source>
        <strain evidence="2 3">ZYF650</strain>
    </source>
</reference>
<dbReference type="EMBL" id="VTUU01000006">
    <property type="protein sequence ID" value="KAA1172805.1"/>
    <property type="molecule type" value="Genomic_DNA"/>
</dbReference>
<keyword evidence="1" id="KW-0732">Signal</keyword>
<feature type="chain" id="PRO_5022669627" evidence="1">
    <location>
        <begin position="22"/>
        <end position="174"/>
    </location>
</feature>
<gene>
    <name evidence="2" type="ORF">FWJ25_13410</name>
</gene>
<dbReference type="Proteomes" id="UP000323161">
    <property type="component" value="Unassembled WGS sequence"/>
</dbReference>
<evidence type="ECO:0000256" key="1">
    <source>
        <dbReference type="SAM" id="SignalP"/>
    </source>
</evidence>